<evidence type="ECO:0000313" key="1">
    <source>
        <dbReference type="EMBL" id="TQV99216.1"/>
    </source>
</evidence>
<dbReference type="STRING" id="43265.A0A545VBW5"/>
<name>A0A545VBW5_9HYPO</name>
<accession>A0A545VBW5</accession>
<reference evidence="1 2" key="1">
    <citation type="journal article" date="2019" name="Appl. Microbiol. Biotechnol.">
        <title>Genome sequence of Isaria javanica and comparative genome analysis insights into family S53 peptidase evolution in fungal entomopathogens.</title>
        <authorList>
            <person name="Lin R."/>
            <person name="Zhang X."/>
            <person name="Xin B."/>
            <person name="Zou M."/>
            <person name="Gao Y."/>
            <person name="Qin F."/>
            <person name="Hu Q."/>
            <person name="Xie B."/>
            <person name="Cheng X."/>
        </authorList>
    </citation>
    <scope>NUCLEOTIDE SEQUENCE [LARGE SCALE GENOMIC DNA]</scope>
    <source>
        <strain evidence="1 2">IJ1G</strain>
    </source>
</reference>
<dbReference type="EMBL" id="SPUK01000002">
    <property type="protein sequence ID" value="TQV99216.1"/>
    <property type="molecule type" value="Genomic_DNA"/>
</dbReference>
<protein>
    <submittedName>
        <fullName evidence="1">Uncharacterized protein</fullName>
    </submittedName>
</protein>
<dbReference type="Proteomes" id="UP000315783">
    <property type="component" value="Unassembled WGS sequence"/>
</dbReference>
<dbReference type="AlphaFoldDB" id="A0A545VBW5"/>
<organism evidence="1 2">
    <name type="scientific">Cordyceps javanica</name>
    <dbReference type="NCBI Taxonomy" id="43265"/>
    <lineage>
        <taxon>Eukaryota</taxon>
        <taxon>Fungi</taxon>
        <taxon>Dikarya</taxon>
        <taxon>Ascomycota</taxon>
        <taxon>Pezizomycotina</taxon>
        <taxon>Sordariomycetes</taxon>
        <taxon>Hypocreomycetidae</taxon>
        <taxon>Hypocreales</taxon>
        <taxon>Cordycipitaceae</taxon>
        <taxon>Cordyceps</taxon>
    </lineage>
</organism>
<keyword evidence="2" id="KW-1185">Reference proteome</keyword>
<proteinExistence type="predicted"/>
<evidence type="ECO:0000313" key="2">
    <source>
        <dbReference type="Proteomes" id="UP000315783"/>
    </source>
</evidence>
<dbReference type="OrthoDB" id="4870444at2759"/>
<comment type="caution">
    <text evidence="1">The sequence shown here is derived from an EMBL/GenBank/DDBJ whole genome shotgun (WGS) entry which is preliminary data.</text>
</comment>
<gene>
    <name evidence="1" type="ORF">IF1G_01431</name>
</gene>
<sequence>MANSAEFFQCGPRELISIIFESCKSGRDVRALAATCRSIRAIWRAMPSRYRLAWGADIVCFEEALIASRTAQVIASSVGRDGTSCAGLYPGDYSSTVKEPTKKDMRAVFGLDRMAAFLEREFCCGDVSLPADRRFTRGTLPEAPERLLEWSWRVRKAIYRSLIVGAALAPVYWEPLRQAHADPDEEMQRIGPYDLELSDKQIRFLTKFPVYNLAATSEEEDAAFGQTARWIVQQIMQDHTAREEMARRFEQCSGRAERCQLEGDCCVRLLEVDGSHADAHFLAWELAQILWAHFHIDTCIDHDEYYEAQPVPEGTVGGRARVVLFGIFGAEDLIVPELDLETHPLINGYNVPQPSLGTSGSSQILPNSGHSASFIPYASQVFCRSGIPNMSTEFGQLPPLDLKWFSYTFDRFLGVQFKDGMFEPAPVNFARRFFEAIAVFAHDDVAGRQLCNPDWGLGSGGLVNGVEILQASQPTDDLVFESMDSDGIYPFW</sequence>